<sequence>MFHRTRMRLTLLNTMIFFLILSMFGAALYFYVKIQLYNKIDASLLEEASNVLLTQNGPGDKLYYQAPEASDPRVFFITRDTQGSITSQSLDKKISISQFASPAMVATLPQKVGRPPTTMLLGGHHYRMLAVSNKINMGGLAEPLFIKSFSTESTFTSRSAFGFGMKVKVNAPGIGRSTMSASRVDFPGSRIPEEVSRFDFMDDAIARPVIEGGSMALFSRPMMPFNMIQNNFTIMGTSAGALSGPLAITATGTVMPLVTNASSISMTVASPIATMQFISNMDPEIEMLHSLFIIIIAGVAVGGLLTLLAGFYLAQRALVPIRDSWEKQQQFVADASHELRTPLAVIQANTELLLRHPDHSIEQESGYISTILKESKRINKLITSLLTFARSDSNQMEIQAKPISIDLLINECVQQFAPLMNIKQIDIKLILEEEMIMHADEERIHQLLVILMDNALKYTPENGVISISANKTAHSVNLSIEDTGVGIPESDLPFIFERFFRGDKVRSRSDGSMGLGLSIAHWIVDRHGGKIRAESKLGKGTRMLIHFPLRR</sequence>
<keyword evidence="4" id="KW-0597">Phosphoprotein</keyword>
<feature type="domain" description="Histidine kinase" evidence="12">
    <location>
        <begin position="334"/>
        <end position="551"/>
    </location>
</feature>
<keyword evidence="5" id="KW-0808">Transferase</keyword>
<dbReference type="Proteomes" id="UP000426246">
    <property type="component" value="Chromosome"/>
</dbReference>
<evidence type="ECO:0000313" key="13">
    <source>
        <dbReference type="EMBL" id="QGQ95529.1"/>
    </source>
</evidence>
<dbReference type="SMART" id="SM00388">
    <property type="entry name" value="HisKA"/>
    <property type="match status" value="1"/>
</dbReference>
<dbReference type="OrthoDB" id="9813151at2"/>
<keyword evidence="6" id="KW-0547">Nucleotide-binding</keyword>
<name>A0A6B8RHI0_9BACL</name>
<feature type="transmembrane region" description="Helical" evidence="11">
    <location>
        <begin position="12"/>
        <end position="32"/>
    </location>
</feature>
<accession>A0A6B8RHI0</accession>
<feature type="transmembrane region" description="Helical" evidence="11">
    <location>
        <begin position="291"/>
        <end position="314"/>
    </location>
</feature>
<dbReference type="InterPro" id="IPR036097">
    <property type="entry name" value="HisK_dim/P_sf"/>
</dbReference>
<keyword evidence="14" id="KW-1185">Reference proteome</keyword>
<evidence type="ECO:0000256" key="9">
    <source>
        <dbReference type="ARBA" id="ARBA00023012"/>
    </source>
</evidence>
<evidence type="ECO:0000256" key="8">
    <source>
        <dbReference type="ARBA" id="ARBA00022840"/>
    </source>
</evidence>
<dbReference type="SUPFAM" id="SSF55874">
    <property type="entry name" value="ATPase domain of HSP90 chaperone/DNA topoisomerase II/histidine kinase"/>
    <property type="match status" value="1"/>
</dbReference>
<dbReference type="CDD" id="cd00082">
    <property type="entry name" value="HisKA"/>
    <property type="match status" value="1"/>
</dbReference>
<dbReference type="InterPro" id="IPR005467">
    <property type="entry name" value="His_kinase_dom"/>
</dbReference>
<dbReference type="FunFam" id="3.30.565.10:FF:000006">
    <property type="entry name" value="Sensor histidine kinase WalK"/>
    <property type="match status" value="1"/>
</dbReference>
<gene>
    <name evidence="13" type="ORF">EHS13_11885</name>
</gene>
<dbReference type="SMART" id="SM00387">
    <property type="entry name" value="HATPase_c"/>
    <property type="match status" value="1"/>
</dbReference>
<evidence type="ECO:0000256" key="1">
    <source>
        <dbReference type="ARBA" id="ARBA00000085"/>
    </source>
</evidence>
<dbReference type="KEGG" id="ppsc:EHS13_11885"/>
<dbReference type="GO" id="GO:0016036">
    <property type="term" value="P:cellular response to phosphate starvation"/>
    <property type="evidence" value="ECO:0007669"/>
    <property type="project" value="TreeGrafter"/>
</dbReference>
<evidence type="ECO:0000256" key="4">
    <source>
        <dbReference type="ARBA" id="ARBA00022553"/>
    </source>
</evidence>
<dbReference type="FunFam" id="1.10.287.130:FF:000001">
    <property type="entry name" value="Two-component sensor histidine kinase"/>
    <property type="match status" value="1"/>
</dbReference>
<dbReference type="PRINTS" id="PR00344">
    <property type="entry name" value="BCTRLSENSOR"/>
</dbReference>
<dbReference type="GO" id="GO:0005886">
    <property type="term" value="C:plasma membrane"/>
    <property type="evidence" value="ECO:0007669"/>
    <property type="project" value="UniProtKB-SubCell"/>
</dbReference>
<proteinExistence type="predicted"/>
<dbReference type="Pfam" id="PF02518">
    <property type="entry name" value="HATPase_c"/>
    <property type="match status" value="1"/>
</dbReference>
<dbReference type="EMBL" id="CP034235">
    <property type="protein sequence ID" value="QGQ95529.1"/>
    <property type="molecule type" value="Genomic_DNA"/>
</dbReference>
<dbReference type="EC" id="2.7.13.3" evidence="3"/>
<dbReference type="SUPFAM" id="SSF47384">
    <property type="entry name" value="Homodimeric domain of signal transducing histidine kinase"/>
    <property type="match status" value="1"/>
</dbReference>
<evidence type="ECO:0000256" key="10">
    <source>
        <dbReference type="ARBA" id="ARBA00023136"/>
    </source>
</evidence>
<evidence type="ECO:0000256" key="6">
    <source>
        <dbReference type="ARBA" id="ARBA00022741"/>
    </source>
</evidence>
<evidence type="ECO:0000256" key="11">
    <source>
        <dbReference type="SAM" id="Phobius"/>
    </source>
</evidence>
<evidence type="ECO:0000256" key="3">
    <source>
        <dbReference type="ARBA" id="ARBA00012438"/>
    </source>
</evidence>
<comment type="catalytic activity">
    <reaction evidence="1">
        <text>ATP + protein L-histidine = ADP + protein N-phospho-L-histidine.</text>
        <dbReference type="EC" id="2.7.13.3"/>
    </reaction>
</comment>
<dbReference type="InterPro" id="IPR003594">
    <property type="entry name" value="HATPase_dom"/>
</dbReference>
<dbReference type="InterPro" id="IPR050351">
    <property type="entry name" value="BphY/WalK/GraS-like"/>
</dbReference>
<dbReference type="RefSeq" id="WP_155700566.1">
    <property type="nucleotide sequence ID" value="NZ_CP034235.1"/>
</dbReference>
<organism evidence="13 14">
    <name type="scientific">Paenibacillus psychroresistens</name>
    <dbReference type="NCBI Taxonomy" id="1778678"/>
    <lineage>
        <taxon>Bacteria</taxon>
        <taxon>Bacillati</taxon>
        <taxon>Bacillota</taxon>
        <taxon>Bacilli</taxon>
        <taxon>Bacillales</taxon>
        <taxon>Paenibacillaceae</taxon>
        <taxon>Paenibacillus</taxon>
    </lineage>
</organism>
<dbReference type="Pfam" id="PF00512">
    <property type="entry name" value="HisKA"/>
    <property type="match status" value="1"/>
</dbReference>
<evidence type="ECO:0000256" key="2">
    <source>
        <dbReference type="ARBA" id="ARBA00004651"/>
    </source>
</evidence>
<dbReference type="GO" id="GO:0000155">
    <property type="term" value="F:phosphorelay sensor kinase activity"/>
    <property type="evidence" value="ECO:0007669"/>
    <property type="project" value="InterPro"/>
</dbReference>
<dbReference type="Gene3D" id="1.10.287.130">
    <property type="match status" value="1"/>
</dbReference>
<comment type="subcellular location">
    <subcellularLocation>
        <location evidence="2">Cell membrane</location>
        <topology evidence="2">Multi-pass membrane protein</topology>
    </subcellularLocation>
</comment>
<evidence type="ECO:0000256" key="7">
    <source>
        <dbReference type="ARBA" id="ARBA00022777"/>
    </source>
</evidence>
<evidence type="ECO:0000313" key="14">
    <source>
        <dbReference type="Proteomes" id="UP000426246"/>
    </source>
</evidence>
<keyword evidence="7 13" id="KW-0418">Kinase</keyword>
<keyword evidence="10 11" id="KW-0472">Membrane</keyword>
<evidence type="ECO:0000259" key="12">
    <source>
        <dbReference type="PROSITE" id="PS50109"/>
    </source>
</evidence>
<dbReference type="PROSITE" id="PS50109">
    <property type="entry name" value="HIS_KIN"/>
    <property type="match status" value="1"/>
</dbReference>
<dbReference type="AlphaFoldDB" id="A0A6B8RHI0"/>
<dbReference type="PANTHER" id="PTHR45453">
    <property type="entry name" value="PHOSPHATE REGULON SENSOR PROTEIN PHOR"/>
    <property type="match status" value="1"/>
</dbReference>
<evidence type="ECO:0000256" key="5">
    <source>
        <dbReference type="ARBA" id="ARBA00022679"/>
    </source>
</evidence>
<keyword evidence="8" id="KW-0067">ATP-binding</keyword>
<keyword evidence="11" id="KW-1133">Transmembrane helix</keyword>
<dbReference type="GO" id="GO:0005524">
    <property type="term" value="F:ATP binding"/>
    <property type="evidence" value="ECO:0007669"/>
    <property type="project" value="UniProtKB-KW"/>
</dbReference>
<protein>
    <recommendedName>
        <fullName evidence="3">histidine kinase</fullName>
        <ecNumber evidence="3">2.7.13.3</ecNumber>
    </recommendedName>
</protein>
<dbReference type="Gene3D" id="3.30.565.10">
    <property type="entry name" value="Histidine kinase-like ATPase, C-terminal domain"/>
    <property type="match status" value="1"/>
</dbReference>
<dbReference type="CDD" id="cd00075">
    <property type="entry name" value="HATPase"/>
    <property type="match status" value="1"/>
</dbReference>
<dbReference type="PANTHER" id="PTHR45453:SF1">
    <property type="entry name" value="PHOSPHATE REGULON SENSOR PROTEIN PHOR"/>
    <property type="match status" value="1"/>
</dbReference>
<reference evidence="14" key="1">
    <citation type="submission" date="2018-11" db="EMBL/GenBank/DDBJ databases">
        <title>Complete genome sequence of Paenibacillus sp. ML311-T8.</title>
        <authorList>
            <person name="Nam Y.-D."/>
            <person name="Kang J."/>
            <person name="Chung W.-H."/>
            <person name="Park Y.S."/>
        </authorList>
    </citation>
    <scope>NUCLEOTIDE SEQUENCE [LARGE SCALE GENOMIC DNA]</scope>
    <source>
        <strain evidence="14">ML311-T8</strain>
    </source>
</reference>
<keyword evidence="9" id="KW-0902">Two-component regulatory system</keyword>
<dbReference type="GO" id="GO:0004721">
    <property type="term" value="F:phosphoprotein phosphatase activity"/>
    <property type="evidence" value="ECO:0007669"/>
    <property type="project" value="TreeGrafter"/>
</dbReference>
<dbReference type="InterPro" id="IPR004358">
    <property type="entry name" value="Sig_transdc_His_kin-like_C"/>
</dbReference>
<dbReference type="InterPro" id="IPR003661">
    <property type="entry name" value="HisK_dim/P_dom"/>
</dbReference>
<keyword evidence="11" id="KW-0812">Transmembrane</keyword>
<dbReference type="InterPro" id="IPR036890">
    <property type="entry name" value="HATPase_C_sf"/>
</dbReference>